<evidence type="ECO:0008006" key="3">
    <source>
        <dbReference type="Google" id="ProtNLM"/>
    </source>
</evidence>
<dbReference type="InterPro" id="IPR021946">
    <property type="entry name" value="DUF3563"/>
</dbReference>
<evidence type="ECO:0000313" key="1">
    <source>
        <dbReference type="EMBL" id="CDN47153.1"/>
    </source>
</evidence>
<dbReference type="Pfam" id="PF12086">
    <property type="entry name" value="DUF3563"/>
    <property type="match status" value="1"/>
</dbReference>
<keyword evidence="2" id="KW-1185">Reference proteome</keyword>
<dbReference type="KEGG" id="ngg:RG540_CH09650"/>
<organism evidence="1 2">
    <name type="scientific">Neorhizobium galegae bv. orientalis str. HAMBI 540</name>
    <dbReference type="NCBI Taxonomy" id="1028800"/>
    <lineage>
        <taxon>Bacteria</taxon>
        <taxon>Pseudomonadati</taxon>
        <taxon>Pseudomonadota</taxon>
        <taxon>Alphaproteobacteria</taxon>
        <taxon>Hyphomicrobiales</taxon>
        <taxon>Rhizobiaceae</taxon>
        <taxon>Rhizobium/Agrobacterium group</taxon>
        <taxon>Neorhizobium</taxon>
    </lineage>
</organism>
<dbReference type="GeneID" id="28378885"/>
<dbReference type="RefSeq" id="WP_065814410.1">
    <property type="nucleotide sequence ID" value="NZ_HG938353.1"/>
</dbReference>
<evidence type="ECO:0000313" key="2">
    <source>
        <dbReference type="Proteomes" id="UP000028181"/>
    </source>
</evidence>
<name>A0A068SLQ0_NEOGA</name>
<dbReference type="EMBL" id="HG938353">
    <property type="protein sequence ID" value="CDN47153.1"/>
    <property type="molecule type" value="Genomic_DNA"/>
</dbReference>
<dbReference type="HOGENOM" id="CLU_208854_0_0_5"/>
<dbReference type="AlphaFoldDB" id="A0A068SLQ0"/>
<reference evidence="2" key="1">
    <citation type="journal article" date="2014" name="BMC Genomics">
        <title>Genome sequencing of two Neorhizobium galegae strains reveals a noeT gene responsible for the unusual acetylation of the nodulation factors.</title>
        <authorList>
            <person name="Osterman J."/>
            <person name="Marsh J."/>
            <person name="Laine P.K."/>
            <person name="Zeng Z."/>
            <person name="Alatalo E."/>
            <person name="Sullivan J.T."/>
            <person name="Young J.P."/>
            <person name="Thomas-Oates J."/>
            <person name="Paulin L."/>
            <person name="Lindstrom K."/>
        </authorList>
    </citation>
    <scope>NUCLEOTIDE SEQUENCE [LARGE SCALE GENOMIC DNA]</scope>
    <source>
        <strain evidence="2">HAMBI 540</strain>
    </source>
</reference>
<dbReference type="eggNOG" id="ENOG502ZFWH">
    <property type="taxonomic scope" value="Bacteria"/>
</dbReference>
<dbReference type="Proteomes" id="UP000028181">
    <property type="component" value="Chromosome I"/>
</dbReference>
<protein>
    <recommendedName>
        <fullName evidence="3">DUF3563 domain-containing protein</fullName>
    </recommendedName>
</protein>
<proteinExistence type="predicted"/>
<accession>A0A068SLQ0</accession>
<gene>
    <name evidence="1" type="ORF">RG540_CH09650</name>
</gene>
<dbReference type="OrthoDB" id="8451584at2"/>
<sequence>MFDSVRKFARAFRVPSTQDREVAYLNESKDRIDLEFRMRQVDRGMFRKSSF</sequence>
<dbReference type="PATRIC" id="fig|1028800.3.peg.979"/>